<proteinExistence type="predicted"/>
<evidence type="ECO:0000313" key="1">
    <source>
        <dbReference type="EMBL" id="KAF0509736.1"/>
    </source>
</evidence>
<evidence type="ECO:0000313" key="2">
    <source>
        <dbReference type="Proteomes" id="UP000439903"/>
    </source>
</evidence>
<organism evidence="1 2">
    <name type="scientific">Gigaspora margarita</name>
    <dbReference type="NCBI Taxonomy" id="4874"/>
    <lineage>
        <taxon>Eukaryota</taxon>
        <taxon>Fungi</taxon>
        <taxon>Fungi incertae sedis</taxon>
        <taxon>Mucoromycota</taxon>
        <taxon>Glomeromycotina</taxon>
        <taxon>Glomeromycetes</taxon>
        <taxon>Diversisporales</taxon>
        <taxon>Gigasporaceae</taxon>
        <taxon>Gigaspora</taxon>
    </lineage>
</organism>
<accession>A0A8H4ALE8</accession>
<sequence>MDNELLEYEEYLEYQNSNFDYEILDDNESYLENISEILSTSKTTTNEYVTDNEYDSNFTFDKRALNHAKNFLVSSIENLEQDEKRDINWVNIRCDYFS</sequence>
<dbReference type="AlphaFoldDB" id="A0A8H4ALE8"/>
<dbReference type="OrthoDB" id="2432419at2759"/>
<dbReference type="EMBL" id="WTPW01000452">
    <property type="protein sequence ID" value="KAF0509736.1"/>
    <property type="molecule type" value="Genomic_DNA"/>
</dbReference>
<reference evidence="1 2" key="1">
    <citation type="journal article" date="2019" name="Environ. Microbiol.">
        <title>At the nexus of three kingdoms: the genome of the mycorrhizal fungus Gigaspora margarita provides insights into plant, endobacterial and fungal interactions.</title>
        <authorList>
            <person name="Venice F."/>
            <person name="Ghignone S."/>
            <person name="Salvioli di Fossalunga A."/>
            <person name="Amselem J."/>
            <person name="Novero M."/>
            <person name="Xianan X."/>
            <person name="Sedzielewska Toro K."/>
            <person name="Morin E."/>
            <person name="Lipzen A."/>
            <person name="Grigoriev I.V."/>
            <person name="Henrissat B."/>
            <person name="Martin F.M."/>
            <person name="Bonfante P."/>
        </authorList>
    </citation>
    <scope>NUCLEOTIDE SEQUENCE [LARGE SCALE GENOMIC DNA]</scope>
    <source>
        <strain evidence="1 2">BEG34</strain>
    </source>
</reference>
<gene>
    <name evidence="1" type="ORF">F8M41_018535</name>
</gene>
<keyword evidence="2" id="KW-1185">Reference proteome</keyword>
<dbReference type="Proteomes" id="UP000439903">
    <property type="component" value="Unassembled WGS sequence"/>
</dbReference>
<protein>
    <submittedName>
        <fullName evidence="1">Uncharacterized protein</fullName>
    </submittedName>
</protein>
<name>A0A8H4ALE8_GIGMA</name>
<comment type="caution">
    <text evidence="1">The sequence shown here is derived from an EMBL/GenBank/DDBJ whole genome shotgun (WGS) entry which is preliminary data.</text>
</comment>